<evidence type="ECO:0000256" key="1">
    <source>
        <dbReference type="ARBA" id="ARBA00023015"/>
    </source>
</evidence>
<gene>
    <name evidence="5" type="ORF">LARV_02346</name>
</gene>
<dbReference type="InterPro" id="IPR011711">
    <property type="entry name" value="GntR_C"/>
</dbReference>
<organism evidence="5">
    <name type="scientific">Longilinea arvoryzae</name>
    <dbReference type="NCBI Taxonomy" id="360412"/>
    <lineage>
        <taxon>Bacteria</taxon>
        <taxon>Bacillati</taxon>
        <taxon>Chloroflexota</taxon>
        <taxon>Anaerolineae</taxon>
        <taxon>Anaerolineales</taxon>
        <taxon>Anaerolineaceae</taxon>
        <taxon>Longilinea</taxon>
    </lineage>
</organism>
<evidence type="ECO:0000259" key="4">
    <source>
        <dbReference type="Pfam" id="PF07729"/>
    </source>
</evidence>
<dbReference type="Proteomes" id="UP000055060">
    <property type="component" value="Unassembled WGS sequence"/>
</dbReference>
<dbReference type="GO" id="GO:0003677">
    <property type="term" value="F:DNA binding"/>
    <property type="evidence" value="ECO:0007669"/>
    <property type="project" value="UniProtKB-KW"/>
</dbReference>
<keyword evidence="1" id="KW-0805">Transcription regulation</keyword>
<sequence>MVHDRVSLDKISDFMKYLASCENSEGNRIPPLTDLSQELGISVASLREQLEVARTFGLVEVRPKTGIRKLPYTFTPAVANSLAYAVRTDQNFFRSFSDFRNHIETAYWYQAVALLTPEDVEKLQGLVKSAFAKLHGLRAQIPHSEHRELHLMIFRRLNNPFVMGILEAYWEIYEAVGLDVYTDLVYLERVWSYHQRMVDSISSGNFAAGYQALTEHTDLIFQRSRPSSIQNRQKFE</sequence>
<reference evidence="5" key="1">
    <citation type="submission" date="2015-07" db="EMBL/GenBank/DDBJ databases">
        <title>Draft Genome Sequences of Anaerolinea thermolimosa IMO-1, Bellilinea caldifistulae GOMI-1, Leptolinea tardivitalis YMTK-2, Levilinea saccharolytica KIBI-1,Longilinea arvoryzae KOME-1, Previously Described as Members of the Anaerolineaceae (Chloroflexi).</title>
        <authorList>
            <person name="Sekiguchi Y."/>
            <person name="Ohashi A."/>
            <person name="Matsuura N."/>
            <person name="Tourlousse M.D."/>
        </authorList>
    </citation>
    <scope>NUCLEOTIDE SEQUENCE [LARGE SCALE GENOMIC DNA]</scope>
    <source>
        <strain evidence="5">KOME-1</strain>
    </source>
</reference>
<evidence type="ECO:0000256" key="2">
    <source>
        <dbReference type="ARBA" id="ARBA00023125"/>
    </source>
</evidence>
<proteinExistence type="predicted"/>
<name>A0A0S7BG50_9CHLR</name>
<evidence type="ECO:0000256" key="3">
    <source>
        <dbReference type="ARBA" id="ARBA00023163"/>
    </source>
</evidence>
<dbReference type="InterPro" id="IPR036388">
    <property type="entry name" value="WH-like_DNA-bd_sf"/>
</dbReference>
<evidence type="ECO:0000313" key="6">
    <source>
        <dbReference type="Proteomes" id="UP000055060"/>
    </source>
</evidence>
<dbReference type="InterPro" id="IPR036390">
    <property type="entry name" value="WH_DNA-bd_sf"/>
</dbReference>
<keyword evidence="2" id="KW-0238">DNA-binding</keyword>
<dbReference type="Gene3D" id="1.20.120.530">
    <property type="entry name" value="GntR ligand-binding domain-like"/>
    <property type="match status" value="1"/>
</dbReference>
<dbReference type="EMBL" id="DF967972">
    <property type="protein sequence ID" value="GAP14573.1"/>
    <property type="molecule type" value="Genomic_DNA"/>
</dbReference>
<dbReference type="OrthoDB" id="158369at2"/>
<dbReference type="Gene3D" id="1.10.10.10">
    <property type="entry name" value="Winged helix-like DNA-binding domain superfamily/Winged helix DNA-binding domain"/>
    <property type="match status" value="1"/>
</dbReference>
<evidence type="ECO:0000313" key="5">
    <source>
        <dbReference type="EMBL" id="GAP14573.1"/>
    </source>
</evidence>
<dbReference type="PANTHER" id="PTHR43537">
    <property type="entry name" value="TRANSCRIPTIONAL REGULATOR, GNTR FAMILY"/>
    <property type="match status" value="1"/>
</dbReference>
<protein>
    <submittedName>
        <fullName evidence="5">Transcriptional regulator, GntR family</fullName>
    </submittedName>
</protein>
<dbReference type="InterPro" id="IPR008920">
    <property type="entry name" value="TF_FadR/GntR_C"/>
</dbReference>
<dbReference type="SUPFAM" id="SSF46785">
    <property type="entry name" value="Winged helix' DNA-binding domain"/>
    <property type="match status" value="1"/>
</dbReference>
<dbReference type="AlphaFoldDB" id="A0A0S7BG50"/>
<keyword evidence="6" id="KW-1185">Reference proteome</keyword>
<accession>A0A0S7BG50</accession>
<dbReference type="SUPFAM" id="SSF48008">
    <property type="entry name" value="GntR ligand-binding domain-like"/>
    <property type="match status" value="1"/>
</dbReference>
<dbReference type="PANTHER" id="PTHR43537:SF5">
    <property type="entry name" value="UXU OPERON TRANSCRIPTIONAL REGULATOR"/>
    <property type="match status" value="1"/>
</dbReference>
<dbReference type="Pfam" id="PF07729">
    <property type="entry name" value="FCD"/>
    <property type="match status" value="1"/>
</dbReference>
<feature type="domain" description="GntR C-terminal" evidence="4">
    <location>
        <begin position="98"/>
        <end position="217"/>
    </location>
</feature>
<dbReference type="STRING" id="360412.LARV_02346"/>
<keyword evidence="3" id="KW-0804">Transcription</keyword>